<dbReference type="EMBL" id="AP018560">
    <property type="protein sequence ID" value="BBD81035.1"/>
    <property type="molecule type" value="Genomic_DNA"/>
</dbReference>
<evidence type="ECO:0000256" key="5">
    <source>
        <dbReference type="SAM" id="MobiDB-lite"/>
    </source>
</evidence>
<reference evidence="7" key="1">
    <citation type="submission" date="2018-04" db="EMBL/GenBank/DDBJ databases">
        <authorList>
            <person name="Watanabe M."/>
            <person name="Kojima H."/>
        </authorList>
    </citation>
    <scope>NUCLEOTIDE SEQUENCE [LARGE SCALE GENOMIC DNA]</scope>
    <source>
        <strain evidence="7">Dysh456</strain>
    </source>
</reference>
<dbReference type="KEGG" id="rbd:ALSL_2410"/>
<dbReference type="OrthoDB" id="5950635at2"/>
<evidence type="ECO:0000313" key="7">
    <source>
        <dbReference type="Proteomes" id="UP000270530"/>
    </source>
</evidence>
<comment type="function">
    <text evidence="1">Required for the efficient initiation of filament assembly.</text>
</comment>
<dbReference type="InterPro" id="IPR036679">
    <property type="entry name" value="FlgN-like_sf"/>
</dbReference>
<dbReference type="RefSeq" id="WP_126539487.1">
    <property type="nucleotide sequence ID" value="NZ_AP018560.1"/>
</dbReference>
<organism evidence="6 7">
    <name type="scientific">Aerosticca soli</name>
    <dbReference type="NCBI Taxonomy" id="2010829"/>
    <lineage>
        <taxon>Bacteria</taxon>
        <taxon>Pseudomonadati</taxon>
        <taxon>Pseudomonadota</taxon>
        <taxon>Gammaproteobacteria</taxon>
        <taxon>Lysobacterales</taxon>
        <taxon>Rhodanobacteraceae</taxon>
        <taxon>Aerosticca</taxon>
    </lineage>
</organism>
<keyword evidence="7" id="KW-1185">Reference proteome</keyword>
<feature type="region of interest" description="Disordered" evidence="5">
    <location>
        <begin position="122"/>
        <end position="145"/>
    </location>
</feature>
<dbReference type="InterPro" id="IPR007809">
    <property type="entry name" value="FlgN-like"/>
</dbReference>
<dbReference type="Proteomes" id="UP000270530">
    <property type="component" value="Chromosome"/>
</dbReference>
<evidence type="ECO:0000256" key="1">
    <source>
        <dbReference type="ARBA" id="ARBA00002397"/>
    </source>
</evidence>
<dbReference type="Pfam" id="PF05130">
    <property type="entry name" value="FlgN"/>
    <property type="match status" value="1"/>
</dbReference>
<sequence>MSTPAPPGLADALAAVVADMRAAATELATVLDAEHAALTAADVLALDHAGNRKQALMQALELHEAERRQLQSMAPASAEPTGWSEVLRLLALCQERNLRNGALVGQRLTQVRRALAVLTGEPEPGTYGRGGGLEPSARVQMRARA</sequence>
<proteinExistence type="inferred from homology"/>
<accession>A0A2Z6E787</accession>
<dbReference type="AlphaFoldDB" id="A0A2Z6E787"/>
<comment type="similarity">
    <text evidence="2">Belongs to the FlgN family.</text>
</comment>
<evidence type="ECO:0000256" key="4">
    <source>
        <dbReference type="SAM" id="Coils"/>
    </source>
</evidence>
<evidence type="ECO:0000256" key="2">
    <source>
        <dbReference type="ARBA" id="ARBA00007703"/>
    </source>
</evidence>
<evidence type="ECO:0000313" key="6">
    <source>
        <dbReference type="EMBL" id="BBD81035.1"/>
    </source>
</evidence>
<dbReference type="GO" id="GO:0044780">
    <property type="term" value="P:bacterial-type flagellum assembly"/>
    <property type="evidence" value="ECO:0007669"/>
    <property type="project" value="InterPro"/>
</dbReference>
<dbReference type="Gene3D" id="1.20.58.300">
    <property type="entry name" value="FlgN-like"/>
    <property type="match status" value="1"/>
</dbReference>
<dbReference type="SUPFAM" id="SSF140566">
    <property type="entry name" value="FlgN-like"/>
    <property type="match status" value="1"/>
</dbReference>
<protein>
    <recommendedName>
        <fullName evidence="8">Flagellar biosynthesis protein FlgN</fullName>
    </recommendedName>
</protein>
<feature type="coiled-coil region" evidence="4">
    <location>
        <begin position="46"/>
        <end position="73"/>
    </location>
</feature>
<gene>
    <name evidence="6" type="ORF">ALSL_2410</name>
</gene>
<reference evidence="7" key="2">
    <citation type="submission" date="2018-06" db="EMBL/GenBank/DDBJ databases">
        <title>Genome sequence of Rhodanobacteraceae bacterium strain Dysh456.</title>
        <authorList>
            <person name="Fukui M."/>
        </authorList>
    </citation>
    <scope>NUCLEOTIDE SEQUENCE [LARGE SCALE GENOMIC DNA]</scope>
    <source>
        <strain evidence="7">Dysh456</strain>
    </source>
</reference>
<keyword evidence="4" id="KW-0175">Coiled coil</keyword>
<name>A0A2Z6E787_9GAMM</name>
<evidence type="ECO:0000256" key="3">
    <source>
        <dbReference type="ARBA" id="ARBA00022795"/>
    </source>
</evidence>
<keyword evidence="3" id="KW-1005">Bacterial flagellum biogenesis</keyword>
<evidence type="ECO:0008006" key="8">
    <source>
        <dbReference type="Google" id="ProtNLM"/>
    </source>
</evidence>